<sequence length="680" mass="75224">MKILSKEERDDHRKRRSFGVRMSLFFFVVFVVFAVIIIRTAALQFVEAPKIQAEAEERATQDIPMKPVRGTIFSADGAKLAYSEPTQSLYITLEQDFSKGEGLKNRPKLDEVLKEILVTFDEKGKSTVQNPTFEEWIKVKQLDVKNEKNFGYSQRLAKTDLSEDEIAYFKENKNKYKGILTFDVVEETSRRYDSDTVAVQTVGYVKRFGSVLDPDFGIDFYKDIKAGLSTQKDQGLMYTESENVGYYGLEQQYQEQLRGKNGYRKIGVSAQNTAQGVEEVVPPVKGNDIWSTINKTVQMDTEDAMSKQLAKLPKAISASAVAMEIDTGKVVAMANMPDFDANVYRTGSISETDSKAVEYYYLNGAIRSKPTSNTGKNAESVVYLGSTIKPLSVLVGLQEGLITLNTGYEDTGIAEYGKGDDKIRNAGSHPYGFLNPVTAIERSSNTFMVKKIGEPLYNRDGIESLNVWDKHMKEFGLGVRTGVDLPGEWVGAGDYFNDADGSSTLSRMVYASFGQKGKYTAIQLAQYTAMLANHGSRVQPRLVSKITDPATGETVEETTRTVINKVDLPEEYWNAIKRGMNTKVDDSFGDFAYDFARKTGTSTQGTAPNFFDNGVFIAYAPRENPKLAVAVMVPEGGFGSESAAPIARAIFDSYDKVYGLDGTPKAEENAAEGEATTDGE</sequence>
<gene>
    <name evidence="1" type="ORF">WKI47_07555</name>
</gene>
<proteinExistence type="predicted"/>
<dbReference type="Proteomes" id="UP001380953">
    <property type="component" value="Unassembled WGS sequence"/>
</dbReference>
<organism evidence="1 2">
    <name type="scientific">Saccharibacillus sacchari</name>
    <dbReference type="NCBI Taxonomy" id="456493"/>
    <lineage>
        <taxon>Bacteria</taxon>
        <taxon>Bacillati</taxon>
        <taxon>Bacillota</taxon>
        <taxon>Bacilli</taxon>
        <taxon>Bacillales</taxon>
        <taxon>Paenibacillaceae</taxon>
        <taxon>Saccharibacillus</taxon>
    </lineage>
</organism>
<evidence type="ECO:0000313" key="1">
    <source>
        <dbReference type="EMBL" id="MEJ8303755.1"/>
    </source>
</evidence>
<keyword evidence="2" id="KW-1185">Reference proteome</keyword>
<accession>A0ACC6P9X9</accession>
<name>A0ACC6P9X9_9BACL</name>
<dbReference type="EMBL" id="JBBKAR010000026">
    <property type="protein sequence ID" value="MEJ8303755.1"/>
    <property type="molecule type" value="Genomic_DNA"/>
</dbReference>
<reference evidence="1" key="1">
    <citation type="submission" date="2024-03" db="EMBL/GenBank/DDBJ databases">
        <title>Whole genome sequecning of epiphytes from Marcgravia umbellata leaves.</title>
        <authorList>
            <person name="Kumar G."/>
            <person name="Savka M.A."/>
        </authorList>
    </citation>
    <scope>NUCLEOTIDE SEQUENCE</scope>
    <source>
        <strain evidence="1">RIT_BL5</strain>
    </source>
</reference>
<comment type="caution">
    <text evidence="1">The sequence shown here is derived from an EMBL/GenBank/DDBJ whole genome shotgun (WGS) entry which is preliminary data.</text>
</comment>
<protein>
    <submittedName>
        <fullName evidence="1">Penicillin-binding transpeptidase domain-containing protein</fullName>
    </submittedName>
</protein>
<evidence type="ECO:0000313" key="2">
    <source>
        <dbReference type="Proteomes" id="UP001380953"/>
    </source>
</evidence>